<keyword evidence="3" id="KW-0804">Transcription</keyword>
<evidence type="ECO:0000313" key="5">
    <source>
        <dbReference type="EMBL" id="AUW96714.1"/>
    </source>
</evidence>
<evidence type="ECO:0000256" key="3">
    <source>
        <dbReference type="ARBA" id="ARBA00023163"/>
    </source>
</evidence>
<evidence type="ECO:0000313" key="6">
    <source>
        <dbReference type="Proteomes" id="UP000238956"/>
    </source>
</evidence>
<dbReference type="Proteomes" id="UP000238956">
    <property type="component" value="Chromosome"/>
</dbReference>
<dbReference type="PANTHER" id="PTHR40661">
    <property type="match status" value="1"/>
</dbReference>
<dbReference type="GO" id="GO:0003677">
    <property type="term" value="F:DNA binding"/>
    <property type="evidence" value="ECO:0007669"/>
    <property type="project" value="UniProtKB-KW"/>
</dbReference>
<dbReference type="EMBL" id="CP025536">
    <property type="protein sequence ID" value="AUW96714.1"/>
    <property type="molecule type" value="Genomic_DNA"/>
</dbReference>
<keyword evidence="6" id="KW-1185">Reference proteome</keyword>
<proteinExistence type="predicted"/>
<feature type="domain" description="Peptidase S24/S26A/S26B/S26C" evidence="4">
    <location>
        <begin position="65"/>
        <end position="172"/>
    </location>
</feature>
<protein>
    <submittedName>
        <fullName evidence="5">DNA-binding protein</fullName>
    </submittedName>
</protein>
<dbReference type="Gene3D" id="2.10.109.10">
    <property type="entry name" value="Umud Fragment, subunit A"/>
    <property type="match status" value="1"/>
</dbReference>
<reference evidence="5 6" key="2">
    <citation type="submission" date="2018-02" db="EMBL/GenBank/DDBJ databases">
        <title>Whole genome sequencing analysis of Streptococcus pluranimalium isolated from cattle infected mastitis in China.</title>
        <authorList>
            <person name="Zhang J.-R."/>
            <person name="Hu G.-Z."/>
        </authorList>
    </citation>
    <scope>NUCLEOTIDE SEQUENCE [LARGE SCALE GENOMIC DNA]</scope>
    <source>
        <strain evidence="5 6">TH11417</strain>
    </source>
</reference>
<dbReference type="CDD" id="cd06529">
    <property type="entry name" value="S24_LexA-like"/>
    <property type="match status" value="1"/>
</dbReference>
<dbReference type="OrthoDB" id="2475196at2"/>
<dbReference type="SUPFAM" id="SSF51306">
    <property type="entry name" value="LexA/Signal peptidase"/>
    <property type="match status" value="1"/>
</dbReference>
<dbReference type="InterPro" id="IPR036286">
    <property type="entry name" value="LexA/Signal_pep-like_sf"/>
</dbReference>
<dbReference type="PANTHER" id="PTHR40661:SF1">
    <property type="entry name" value="HTH CRO_C1-TYPE DOMAIN-CONTAINING PROTEIN"/>
    <property type="match status" value="1"/>
</dbReference>
<dbReference type="AlphaFoldDB" id="A0A2L0D4U7"/>
<dbReference type="InterPro" id="IPR039418">
    <property type="entry name" value="LexA-like"/>
</dbReference>
<dbReference type="InterPro" id="IPR015927">
    <property type="entry name" value="Peptidase_S24_S26A/B/C"/>
</dbReference>
<evidence type="ECO:0000259" key="4">
    <source>
        <dbReference type="Pfam" id="PF00717"/>
    </source>
</evidence>
<keyword evidence="1" id="KW-0805">Transcription regulation</keyword>
<name>A0A2L0D4U7_9STRE</name>
<dbReference type="KEGG" id="splr:C0J00_06115"/>
<dbReference type="Pfam" id="PF00717">
    <property type="entry name" value="Peptidase_S24"/>
    <property type="match status" value="1"/>
</dbReference>
<accession>A0A2L0D4U7</accession>
<keyword evidence="2 5" id="KW-0238">DNA-binding</keyword>
<evidence type="ECO:0000256" key="2">
    <source>
        <dbReference type="ARBA" id="ARBA00023125"/>
    </source>
</evidence>
<evidence type="ECO:0000256" key="1">
    <source>
        <dbReference type="ARBA" id="ARBA00023015"/>
    </source>
</evidence>
<gene>
    <name evidence="5" type="ORF">C0J00_06115</name>
</gene>
<reference evidence="5 6" key="1">
    <citation type="submission" date="2017-12" db="EMBL/GenBank/DDBJ databases">
        <authorList>
            <person name="Hurst M.R.H."/>
        </authorList>
    </citation>
    <scope>NUCLEOTIDE SEQUENCE [LARGE SCALE GENOMIC DNA]</scope>
    <source>
        <strain evidence="5 6">TH11417</strain>
    </source>
</reference>
<organism evidence="5 6">
    <name type="scientific">Streptococcus pluranimalium</name>
    <dbReference type="NCBI Taxonomy" id="82348"/>
    <lineage>
        <taxon>Bacteria</taxon>
        <taxon>Bacillati</taxon>
        <taxon>Bacillota</taxon>
        <taxon>Bacilli</taxon>
        <taxon>Lactobacillales</taxon>
        <taxon>Streptococcaceae</taxon>
        <taxon>Streptococcus</taxon>
    </lineage>
</organism>
<sequence length="180" mass="20919">MKSFILKFLRDINIQDLYEEHPLLTLYKQLNKTIKKKVDELTHDLLMEQKVVPLFSVQVLDHIALSAGHGSGFYNEYETKEVFTDKEYLYDVATWIDGHSMEPVYQNGEIALIREGGFDYDGAVYAISWNEKLYIKKVYLEKDGYRLVSINDSYPDKFVPAEDEPRIVGKIVGNFIPIEQ</sequence>